<reference evidence="3" key="1">
    <citation type="journal article" date="2011" name="Nat. Genet.">
        <title>The Arabidopsis lyrata genome sequence and the basis of rapid genome size change.</title>
        <authorList>
            <person name="Hu T.T."/>
            <person name="Pattyn P."/>
            <person name="Bakker E.G."/>
            <person name="Cao J."/>
            <person name="Cheng J.-F."/>
            <person name="Clark R.M."/>
            <person name="Fahlgren N."/>
            <person name="Fawcett J.A."/>
            <person name="Grimwood J."/>
            <person name="Gundlach H."/>
            <person name="Haberer G."/>
            <person name="Hollister J.D."/>
            <person name="Ossowski S."/>
            <person name="Ottilar R.P."/>
            <person name="Salamov A.A."/>
            <person name="Schneeberger K."/>
            <person name="Spannagl M."/>
            <person name="Wang X."/>
            <person name="Yang L."/>
            <person name="Nasrallah M.E."/>
            <person name="Bergelson J."/>
            <person name="Carrington J.C."/>
            <person name="Gaut B.S."/>
            <person name="Schmutz J."/>
            <person name="Mayer K.F.X."/>
            <person name="Van de Peer Y."/>
            <person name="Grigoriev I.V."/>
            <person name="Nordborg M."/>
            <person name="Weigel D."/>
            <person name="Guo Y.-L."/>
        </authorList>
    </citation>
    <scope>NUCLEOTIDE SEQUENCE [LARGE SCALE GENOMIC DNA]</scope>
    <source>
        <strain evidence="3">cv. MN47</strain>
    </source>
</reference>
<dbReference type="AlphaFoldDB" id="D7MNK5"/>
<gene>
    <name evidence="2" type="ORF">ARALYDRAFT_917252</name>
</gene>
<evidence type="ECO:0000256" key="1">
    <source>
        <dbReference type="SAM" id="MobiDB-lite"/>
    </source>
</evidence>
<sequence length="100" mass="11521">MNFNFDTPPNFPSDFHDSSSSSDDNENMEMINNLEQEEQAIHLAIANNNSIIQYLFNQQNNNAIHGSSVQGRSFVHRDRETAHASLFNDYLSETPVYNRR</sequence>
<feature type="region of interest" description="Disordered" evidence="1">
    <location>
        <begin position="1"/>
        <end position="30"/>
    </location>
</feature>
<dbReference type="Proteomes" id="UP000008694">
    <property type="component" value="Unassembled WGS sequence"/>
</dbReference>
<evidence type="ECO:0000313" key="3">
    <source>
        <dbReference type="Proteomes" id="UP000008694"/>
    </source>
</evidence>
<organism evidence="3">
    <name type="scientific">Arabidopsis lyrata subsp. lyrata</name>
    <name type="common">Lyre-leaved rock-cress</name>
    <dbReference type="NCBI Taxonomy" id="81972"/>
    <lineage>
        <taxon>Eukaryota</taxon>
        <taxon>Viridiplantae</taxon>
        <taxon>Streptophyta</taxon>
        <taxon>Embryophyta</taxon>
        <taxon>Tracheophyta</taxon>
        <taxon>Spermatophyta</taxon>
        <taxon>Magnoliopsida</taxon>
        <taxon>eudicotyledons</taxon>
        <taxon>Gunneridae</taxon>
        <taxon>Pentapetalae</taxon>
        <taxon>rosids</taxon>
        <taxon>malvids</taxon>
        <taxon>Brassicales</taxon>
        <taxon>Brassicaceae</taxon>
        <taxon>Camelineae</taxon>
        <taxon>Arabidopsis</taxon>
    </lineage>
</organism>
<proteinExistence type="predicted"/>
<keyword evidence="3" id="KW-1185">Reference proteome</keyword>
<dbReference type="Gramene" id="scaffold_800652.1">
    <property type="protein sequence ID" value="scaffold_800652.1"/>
    <property type="gene ID" value="scaffold_800652.1"/>
</dbReference>
<accession>D7MNK5</accession>
<protein>
    <submittedName>
        <fullName evidence="2">Predicted protein</fullName>
    </submittedName>
</protein>
<evidence type="ECO:0000313" key="2">
    <source>
        <dbReference type="EMBL" id="EFH41657.1"/>
    </source>
</evidence>
<dbReference type="EMBL" id="GL348720">
    <property type="protein sequence ID" value="EFH41657.1"/>
    <property type="molecule type" value="Genomic_DNA"/>
</dbReference>
<dbReference type="HOGENOM" id="CLU_181031_0_0_1"/>
<name>D7MNK5_ARALL</name>